<proteinExistence type="inferred from homology"/>
<feature type="transmembrane region" description="Helical" evidence="8">
    <location>
        <begin position="599"/>
        <end position="619"/>
    </location>
</feature>
<evidence type="ECO:0000256" key="3">
    <source>
        <dbReference type="ARBA" id="ARBA00022448"/>
    </source>
</evidence>
<dbReference type="InterPro" id="IPR036259">
    <property type="entry name" value="MFS_trans_sf"/>
</dbReference>
<comment type="subcellular location">
    <subcellularLocation>
        <location evidence="1">Membrane</location>
        <topology evidence="1">Multi-pass membrane protein</topology>
    </subcellularLocation>
</comment>
<dbReference type="EMBL" id="CAADRP010001752">
    <property type="protein sequence ID" value="VFU51210.1"/>
    <property type="molecule type" value="Genomic_DNA"/>
</dbReference>
<feature type="transmembrane region" description="Helical" evidence="8">
    <location>
        <begin position="335"/>
        <end position="352"/>
    </location>
</feature>
<feature type="transmembrane region" description="Helical" evidence="8">
    <location>
        <begin position="410"/>
        <end position="430"/>
    </location>
</feature>
<name>A0A6N2MF73_SALVM</name>
<feature type="transmembrane region" description="Helical" evidence="8">
    <location>
        <begin position="296"/>
        <end position="315"/>
    </location>
</feature>
<keyword evidence="4" id="KW-0597">Phosphoprotein</keyword>
<feature type="transmembrane region" description="Helical" evidence="8">
    <location>
        <begin position="63"/>
        <end position="83"/>
    </location>
</feature>
<gene>
    <name evidence="9" type="ORF">SVIM_LOCUS345120</name>
</gene>
<feature type="transmembrane region" description="Helical" evidence="8">
    <location>
        <begin position="385"/>
        <end position="404"/>
    </location>
</feature>
<keyword evidence="7 8" id="KW-0472">Membrane</keyword>
<keyword evidence="3" id="KW-0813">Transport</keyword>
<protein>
    <submittedName>
        <fullName evidence="9">Uncharacterized protein</fullName>
    </submittedName>
</protein>
<evidence type="ECO:0000256" key="1">
    <source>
        <dbReference type="ARBA" id="ARBA00004141"/>
    </source>
</evidence>
<dbReference type="GO" id="GO:0071916">
    <property type="term" value="F:dipeptide transmembrane transporter activity"/>
    <property type="evidence" value="ECO:0007669"/>
    <property type="project" value="InterPro"/>
</dbReference>
<sequence>MTIFQCGRFLNKALIDPNDSKEDSNASVQLSVPATVAVLVPIYDRFFVPVAGDLTGEPSGITMLQRIGTGLFLSFLSMAVAAVVEMKRLKNAQQYGLLVDTPGVTIPMSFWWLIPQNVLLGAAVSSASEAFSSAFLSPSLREQPAAMATIAVLYNWLLSCILRSLTFTAGEAQHDDRLFGVILNKHQREKEMSSSNETPLLSYDIVDGSVDCKGRPVYRSSSGGWRSASFIIGVEVAERFAYYGISSNLITFLTGPLGQSTATAAENINVWSGTASLLPLLGAFVADSFLGRYRTIIVASLIYILGLGLLTLSALLPSDAAATGCRSTDLPCSPVPFQLILFFFALYLVAIGQSGHKPCVQAFGADQFDGQDPQESKAKSSFFNWWYCCMCAGTVVTLLVLNYIQDNLNWGLGFGIPCAVMVFALIIFLLGTKTYRYSIKGDEESGFLRIGWVFVSSIRNWRATPSAIAFEEETRGTLPHQSSEQYKFLNKALLAPNGLKKDGKVCSLSDVEEAKAVLRLVPIWTTCLVFAIVFAQTSTFFTKQGVTMDRSISPSLDLPAASLQSFISLAIVLFIPIYDRVLVPIARALTSKPSGITMLQRIGSGMFLSVVAMIVAALVEMKRLKTAKEHGLVDLPNVTIPMSVWWLIPQYVLFGVAEAFTMVGLQEFFYDQVPSDLRSVGLSLYLSIFGVGSFLSSFLIFIIEKATGGDGRYSWFANNLNRAHLDYFYWLLAGLSAVQLVFYVYFAKSYIYNRGGTV</sequence>
<evidence type="ECO:0000256" key="4">
    <source>
        <dbReference type="ARBA" id="ARBA00022553"/>
    </source>
</evidence>
<dbReference type="GO" id="GO:0042937">
    <property type="term" value="F:tripeptide transmembrane transporter activity"/>
    <property type="evidence" value="ECO:0007669"/>
    <property type="project" value="InterPro"/>
</dbReference>
<accession>A0A6N2MF73</accession>
<evidence type="ECO:0000256" key="6">
    <source>
        <dbReference type="ARBA" id="ARBA00022989"/>
    </source>
</evidence>
<dbReference type="InterPro" id="IPR044739">
    <property type="entry name" value="NRT1/PTR"/>
</dbReference>
<evidence type="ECO:0000313" key="9">
    <source>
        <dbReference type="EMBL" id="VFU51210.1"/>
    </source>
</evidence>
<dbReference type="FunFam" id="1.20.1250.20:FF:000147">
    <property type="entry name" value="Protein NRT1/ PTR family 5.10"/>
    <property type="match status" value="1"/>
</dbReference>
<keyword evidence="5 8" id="KW-0812">Transmembrane</keyword>
<dbReference type="InterPro" id="IPR000109">
    <property type="entry name" value="POT_fam"/>
</dbReference>
<feature type="transmembrane region" description="Helical" evidence="8">
    <location>
        <begin position="682"/>
        <end position="703"/>
    </location>
</feature>
<feature type="transmembrane region" description="Helical" evidence="8">
    <location>
        <begin position="727"/>
        <end position="746"/>
    </location>
</feature>
<organism evidence="9">
    <name type="scientific">Salix viminalis</name>
    <name type="common">Common osier</name>
    <name type="synonym">Basket willow</name>
    <dbReference type="NCBI Taxonomy" id="40686"/>
    <lineage>
        <taxon>Eukaryota</taxon>
        <taxon>Viridiplantae</taxon>
        <taxon>Streptophyta</taxon>
        <taxon>Embryophyta</taxon>
        <taxon>Tracheophyta</taxon>
        <taxon>Spermatophyta</taxon>
        <taxon>Magnoliopsida</taxon>
        <taxon>eudicotyledons</taxon>
        <taxon>Gunneridae</taxon>
        <taxon>Pentapetalae</taxon>
        <taxon>rosids</taxon>
        <taxon>fabids</taxon>
        <taxon>Malpighiales</taxon>
        <taxon>Salicaceae</taxon>
        <taxon>Saliceae</taxon>
        <taxon>Salix</taxon>
    </lineage>
</organism>
<feature type="transmembrane region" description="Helical" evidence="8">
    <location>
        <begin position="558"/>
        <end position="578"/>
    </location>
</feature>
<dbReference type="GO" id="GO:0080054">
    <property type="term" value="F:low-affinity nitrate transmembrane transporter activity"/>
    <property type="evidence" value="ECO:0007669"/>
    <property type="project" value="UniProtKB-ARBA"/>
</dbReference>
<dbReference type="AlphaFoldDB" id="A0A6N2MF73"/>
<dbReference type="Gene3D" id="1.20.1250.20">
    <property type="entry name" value="MFS general substrate transporter like domains"/>
    <property type="match status" value="2"/>
</dbReference>
<dbReference type="InterPro" id="IPR018456">
    <property type="entry name" value="PTR2_symporter_CS"/>
</dbReference>
<keyword evidence="6 8" id="KW-1133">Transmembrane helix</keyword>
<evidence type="ECO:0000256" key="8">
    <source>
        <dbReference type="SAM" id="Phobius"/>
    </source>
</evidence>
<dbReference type="SUPFAM" id="SSF103473">
    <property type="entry name" value="MFS general substrate transporter"/>
    <property type="match status" value="1"/>
</dbReference>
<dbReference type="CDD" id="cd17417">
    <property type="entry name" value="MFS_NPF5"/>
    <property type="match status" value="1"/>
</dbReference>
<feature type="transmembrane region" description="Helical" evidence="8">
    <location>
        <begin position="95"/>
        <end position="114"/>
    </location>
</feature>
<dbReference type="PANTHER" id="PTHR11654">
    <property type="entry name" value="OLIGOPEPTIDE TRANSPORTER-RELATED"/>
    <property type="match status" value="1"/>
</dbReference>
<feature type="transmembrane region" description="Helical" evidence="8">
    <location>
        <begin position="145"/>
        <end position="165"/>
    </location>
</feature>
<feature type="transmembrane region" description="Helical" evidence="8">
    <location>
        <begin position="517"/>
        <end position="538"/>
    </location>
</feature>
<reference evidence="9" key="1">
    <citation type="submission" date="2019-03" db="EMBL/GenBank/DDBJ databases">
        <authorList>
            <person name="Mank J."/>
            <person name="Almeida P."/>
        </authorList>
    </citation>
    <scope>NUCLEOTIDE SEQUENCE</scope>
    <source>
        <strain evidence="9">78183</strain>
    </source>
</reference>
<comment type="similarity">
    <text evidence="2">Belongs to the major facilitator superfamily. Proton-dependent oligopeptide transporter (POT/PTR) (TC 2.A.17) family.</text>
</comment>
<evidence type="ECO:0000256" key="5">
    <source>
        <dbReference type="ARBA" id="ARBA00022692"/>
    </source>
</evidence>
<feature type="transmembrane region" description="Helical" evidence="8">
    <location>
        <begin position="651"/>
        <end position="670"/>
    </location>
</feature>
<dbReference type="PROSITE" id="PS01022">
    <property type="entry name" value="PTR2_1"/>
    <property type="match status" value="1"/>
</dbReference>
<evidence type="ECO:0000256" key="2">
    <source>
        <dbReference type="ARBA" id="ARBA00005982"/>
    </source>
</evidence>
<dbReference type="Pfam" id="PF00854">
    <property type="entry name" value="PTR2"/>
    <property type="match status" value="2"/>
</dbReference>
<evidence type="ECO:0000256" key="7">
    <source>
        <dbReference type="ARBA" id="ARBA00023136"/>
    </source>
</evidence>
<dbReference type="GO" id="GO:0009705">
    <property type="term" value="C:plant-type vacuole membrane"/>
    <property type="evidence" value="ECO:0007669"/>
    <property type="project" value="UniProtKB-ARBA"/>
</dbReference>